<evidence type="ECO:0000256" key="7">
    <source>
        <dbReference type="ARBA" id="ARBA00022989"/>
    </source>
</evidence>
<feature type="transmembrane region" description="Helical" evidence="9">
    <location>
        <begin position="134"/>
        <end position="154"/>
    </location>
</feature>
<comment type="similarity">
    <text evidence="9">Belongs to the binding-protein-dependent transport system permease family.</text>
</comment>
<dbReference type="CDD" id="cd06261">
    <property type="entry name" value="TM_PBP2"/>
    <property type="match status" value="1"/>
</dbReference>
<keyword evidence="5" id="KW-0547">Nucleotide-binding</keyword>
<evidence type="ECO:0000256" key="6">
    <source>
        <dbReference type="ARBA" id="ARBA00022840"/>
    </source>
</evidence>
<keyword evidence="2 9" id="KW-0813">Transport</keyword>
<dbReference type="InterPro" id="IPR005116">
    <property type="entry name" value="Transp-assoc_OB_typ1"/>
</dbReference>
<evidence type="ECO:0000256" key="8">
    <source>
        <dbReference type="ARBA" id="ARBA00023136"/>
    </source>
</evidence>
<dbReference type="InterPro" id="IPR003593">
    <property type="entry name" value="AAA+_ATPase"/>
</dbReference>
<feature type="transmembrane region" description="Helical" evidence="9">
    <location>
        <begin position="238"/>
        <end position="263"/>
    </location>
</feature>
<gene>
    <name evidence="12" type="ORF">M5J20_03875</name>
</gene>
<evidence type="ECO:0000256" key="4">
    <source>
        <dbReference type="ARBA" id="ARBA00022692"/>
    </source>
</evidence>
<dbReference type="Proteomes" id="UP001204000">
    <property type="component" value="Unassembled WGS sequence"/>
</dbReference>
<evidence type="ECO:0000259" key="10">
    <source>
        <dbReference type="PROSITE" id="PS50893"/>
    </source>
</evidence>
<name>A0ABT1FZX6_9CORY</name>
<dbReference type="Pfam" id="PF03459">
    <property type="entry name" value="TOBE"/>
    <property type="match status" value="1"/>
</dbReference>
<feature type="transmembrane region" description="Helical" evidence="9">
    <location>
        <begin position="183"/>
        <end position="201"/>
    </location>
</feature>
<accession>A0ABT1FZX6</accession>
<proteinExistence type="inferred from homology"/>
<evidence type="ECO:0000256" key="1">
    <source>
        <dbReference type="ARBA" id="ARBA00004651"/>
    </source>
</evidence>
<reference evidence="12" key="1">
    <citation type="submission" date="2022-05" db="EMBL/GenBank/DDBJ databases">
        <title>Corynebacterium sp. TA-R-1 sp. nov., isolated from human feces.</title>
        <authorList>
            <person name="Shamsuzzaman M."/>
            <person name="Dahal R.H."/>
        </authorList>
    </citation>
    <scope>NUCLEOTIDE SEQUENCE</scope>
    <source>
        <strain evidence="12">TA-R-1</strain>
    </source>
</reference>
<keyword evidence="4 9" id="KW-0812">Transmembrane</keyword>
<dbReference type="PANTHER" id="PTHR30183:SF3">
    <property type="entry name" value="MOLYBDENUM TRANSPORT SYSTEM PERMEASE PROTEIN MODB"/>
    <property type="match status" value="1"/>
</dbReference>
<dbReference type="EMBL" id="JAMFTQ010000003">
    <property type="protein sequence ID" value="MCP1387327.1"/>
    <property type="molecule type" value="Genomic_DNA"/>
</dbReference>
<evidence type="ECO:0000256" key="2">
    <source>
        <dbReference type="ARBA" id="ARBA00022448"/>
    </source>
</evidence>
<keyword evidence="8 9" id="KW-0472">Membrane</keyword>
<comment type="caution">
    <text evidence="12">The sequence shown here is derived from an EMBL/GenBank/DDBJ whole genome shotgun (WGS) entry which is preliminary data.</text>
</comment>
<evidence type="ECO:0000256" key="5">
    <source>
        <dbReference type="ARBA" id="ARBA00022741"/>
    </source>
</evidence>
<dbReference type="InterPro" id="IPR027417">
    <property type="entry name" value="P-loop_NTPase"/>
</dbReference>
<keyword evidence="7 9" id="KW-1133">Transmembrane helix</keyword>
<evidence type="ECO:0000256" key="9">
    <source>
        <dbReference type="RuleBase" id="RU363032"/>
    </source>
</evidence>
<dbReference type="Gene3D" id="1.10.3720.10">
    <property type="entry name" value="MetI-like"/>
    <property type="match status" value="1"/>
</dbReference>
<dbReference type="PROSITE" id="PS50893">
    <property type="entry name" value="ABC_TRANSPORTER_2"/>
    <property type="match status" value="1"/>
</dbReference>
<dbReference type="Pfam" id="PF00528">
    <property type="entry name" value="BPD_transp_1"/>
    <property type="match status" value="1"/>
</dbReference>
<dbReference type="RefSeq" id="WP_253576522.1">
    <property type="nucleotide sequence ID" value="NZ_JAMFTQ010000003.1"/>
</dbReference>
<keyword evidence="13" id="KW-1185">Reference proteome</keyword>
<dbReference type="Pfam" id="PF00005">
    <property type="entry name" value="ABC_tran"/>
    <property type="match status" value="1"/>
</dbReference>
<dbReference type="InterPro" id="IPR035906">
    <property type="entry name" value="MetI-like_sf"/>
</dbReference>
<dbReference type="InterPro" id="IPR000515">
    <property type="entry name" value="MetI-like"/>
</dbReference>
<dbReference type="InterPro" id="IPR003439">
    <property type="entry name" value="ABC_transporter-like_ATP-bd"/>
</dbReference>
<dbReference type="SMART" id="SM00382">
    <property type="entry name" value="AAA"/>
    <property type="match status" value="1"/>
</dbReference>
<evidence type="ECO:0000259" key="11">
    <source>
        <dbReference type="PROSITE" id="PS50928"/>
    </source>
</evidence>
<evidence type="ECO:0000256" key="3">
    <source>
        <dbReference type="ARBA" id="ARBA00022475"/>
    </source>
</evidence>
<comment type="subcellular location">
    <subcellularLocation>
        <location evidence="1 9">Cell membrane</location>
        <topology evidence="1 9">Multi-pass membrane protein</topology>
    </subcellularLocation>
</comment>
<feature type="domain" description="ABC transporter" evidence="10">
    <location>
        <begin position="278"/>
        <end position="505"/>
    </location>
</feature>
<protein>
    <submittedName>
        <fullName evidence="12">ATP-binding cassette domain-containing protein</fullName>
    </submittedName>
</protein>
<feature type="transmembrane region" description="Helical" evidence="9">
    <location>
        <begin position="93"/>
        <end position="114"/>
    </location>
</feature>
<evidence type="ECO:0000313" key="13">
    <source>
        <dbReference type="Proteomes" id="UP001204000"/>
    </source>
</evidence>
<keyword evidence="3" id="KW-1003">Cell membrane</keyword>
<feature type="domain" description="ABC transmembrane type-1" evidence="11">
    <location>
        <begin position="56"/>
        <end position="263"/>
    </location>
</feature>
<dbReference type="PROSITE" id="PS50928">
    <property type="entry name" value="ABC_TM1"/>
    <property type="match status" value="1"/>
</dbReference>
<dbReference type="SUPFAM" id="SSF52540">
    <property type="entry name" value="P-loop containing nucleoside triphosphate hydrolases"/>
    <property type="match status" value="1"/>
</dbReference>
<feature type="transmembrane region" description="Helical" evidence="9">
    <location>
        <begin position="59"/>
        <end position="81"/>
    </location>
</feature>
<evidence type="ECO:0000313" key="12">
    <source>
        <dbReference type="EMBL" id="MCP1387327.1"/>
    </source>
</evidence>
<dbReference type="SUPFAM" id="SSF161098">
    <property type="entry name" value="MetI-like"/>
    <property type="match status" value="1"/>
</dbReference>
<organism evidence="12 13">
    <name type="scientific">Corynebacterium stercoris</name>
    <dbReference type="NCBI Taxonomy" id="2943490"/>
    <lineage>
        <taxon>Bacteria</taxon>
        <taxon>Bacillati</taxon>
        <taxon>Actinomycetota</taxon>
        <taxon>Actinomycetes</taxon>
        <taxon>Mycobacteriales</taxon>
        <taxon>Corynebacteriaceae</taxon>
        <taxon>Corynebacterium</taxon>
    </lineage>
</organism>
<keyword evidence="6 12" id="KW-0067">ATP-binding</keyword>
<sequence length="618" mass="62582">MPSEIRPAARPTPGAVRALAALALALIVLPIVALGVRVPWPDLGDILAAPETRELLRVTLGSAVLATIIAVALGTPLALWMRNLRKGAALARLLVLLPLALPPVVAGLALSAFIGRRGIAAPLLDDLNWQFAFAFPGVVAAHVFIALPFVVITLDAALRQLDPEITDSAAAVGISPGTATRRIVLPAIAPALVTAAGLAFARSLGEFGTTLTFAGSMPGVTRTMPLGIYLAREIDQSVAYGLSAILVGLAVLTLAAAALPTLIPRRTPPQRARATGAADIEALRRLTLPDGAPEPVRIGNCVFPAGATTALIGPNGAGKTTLVGRIAGRLTSDADVAVGNARYDGPGANPVPAHRRGVVLLTQNPGLPPTTTARGAIAMVTGDAARAAELLAAAGLAELADVPVGALSGGQASQVSLLRALAARPRVLLLDEPFAAIDVASARQWRHLLRATAADRTTVLVTHNALDIATLADHVAVMERGEVVSLTPTAGAFARPATGFAARLVGVNRVTGTATDDATLASPAGNIAGTAATPIAPGTPAVAVFPPAAAALGGDLRATVSAVDIAPTGDATVELTLSESESITLPLPRADALDGGLEPGQAVTFSVDPAQTRLYLAD</sequence>
<dbReference type="Gene3D" id="3.40.50.300">
    <property type="entry name" value="P-loop containing nucleotide triphosphate hydrolases"/>
    <property type="match status" value="1"/>
</dbReference>
<dbReference type="GO" id="GO:0005524">
    <property type="term" value="F:ATP binding"/>
    <property type="evidence" value="ECO:0007669"/>
    <property type="project" value="UniProtKB-KW"/>
</dbReference>
<dbReference type="PANTHER" id="PTHR30183">
    <property type="entry name" value="MOLYBDENUM TRANSPORT SYSTEM PERMEASE PROTEIN MODB"/>
    <property type="match status" value="1"/>
</dbReference>